<dbReference type="RefSeq" id="XP_038776774.1">
    <property type="nucleotide sequence ID" value="XM_038920846.1"/>
</dbReference>
<evidence type="ECO:0000313" key="9">
    <source>
        <dbReference type="Proteomes" id="UP000662931"/>
    </source>
</evidence>
<dbReference type="GO" id="GO:0006741">
    <property type="term" value="P:NADP+ biosynthetic process"/>
    <property type="evidence" value="ECO:0007669"/>
    <property type="project" value="InterPro"/>
</dbReference>
<keyword evidence="6" id="KW-0521">NADP</keyword>
<dbReference type="Pfam" id="PF01513">
    <property type="entry name" value="NAD_kinase"/>
    <property type="match status" value="1"/>
</dbReference>
<gene>
    <name evidence="8" type="ORF">FOA43_000516</name>
</gene>
<dbReference type="FunFam" id="2.60.200.30:FF:000009">
    <property type="entry name" value="Poly(P)/ATP NAD kinase"/>
    <property type="match status" value="1"/>
</dbReference>
<dbReference type="InterPro" id="IPR017438">
    <property type="entry name" value="ATP-NAD_kinase_N"/>
</dbReference>
<dbReference type="Gene3D" id="2.60.200.30">
    <property type="entry name" value="Probable inorganic polyphosphate/atp-NAD kinase, domain 2"/>
    <property type="match status" value="1"/>
</dbReference>
<evidence type="ECO:0000256" key="5">
    <source>
        <dbReference type="ARBA" id="ARBA00022840"/>
    </source>
</evidence>
<dbReference type="GO" id="GO:0003951">
    <property type="term" value="F:NAD+ kinase activity"/>
    <property type="evidence" value="ECO:0007669"/>
    <property type="project" value="InterPro"/>
</dbReference>
<evidence type="ECO:0000256" key="3">
    <source>
        <dbReference type="ARBA" id="ARBA00022741"/>
    </source>
</evidence>
<dbReference type="Pfam" id="PF20143">
    <property type="entry name" value="NAD_kinase_C"/>
    <property type="match status" value="1"/>
</dbReference>
<dbReference type="SUPFAM" id="SSF111331">
    <property type="entry name" value="NAD kinase/diacylglycerol kinase-like"/>
    <property type="match status" value="1"/>
</dbReference>
<dbReference type="HAMAP" id="MF_00361">
    <property type="entry name" value="NAD_kinase"/>
    <property type="match status" value="1"/>
</dbReference>
<protein>
    <submittedName>
        <fullName evidence="8">Uncharacterized protein</fullName>
    </submittedName>
</protein>
<keyword evidence="2" id="KW-0808">Transferase</keyword>
<dbReference type="PANTHER" id="PTHR20275:SF26">
    <property type="entry name" value="NADH KINASE POS5, MITOCHONDRIAL"/>
    <property type="match status" value="1"/>
</dbReference>
<sequence length="385" mass="42767">MDDQPPTNIFVVKKPWKQHVTEAMVTFIKHIHRKYPSCNVIVKKEVAEELYDNEALFFPKNTDDGVNSMPRHTLYTGTNTEIVSKTDLLVSLGGDGTILRGVSMFSNTTAPPVLTFSMGTLGFLLPFEFKDYRTAFKNVYDSRAYVMRRERVECHIVKKNADTKKEVTDNAGEQDLIDSHSYSSSFIKVHAMNDIVMHRGSLPGLINLDVYVNDHFLTRTTADGLIFATPTGSTAYSLSSGGSIVHPSVRCILLTPICPRSLSFRPLILPASSHIVVRVRSKNDGKSINTSQACAFINSSAKMSVDGIPVTELEPGDEMHVLCESEPRVGPNGDPCHTDTDMQRLKEYDYRGVWCVARTEADWVNGINGMLGFNSGFRTKASDVM</sequence>
<keyword evidence="7" id="KW-0520">NAD</keyword>
<dbReference type="EMBL" id="CP064812">
    <property type="protein sequence ID" value="QPG73209.1"/>
    <property type="molecule type" value="Genomic_DNA"/>
</dbReference>
<accession>A0A875RZY7</accession>
<dbReference type="GO" id="GO:0005524">
    <property type="term" value="F:ATP binding"/>
    <property type="evidence" value="ECO:0007669"/>
    <property type="project" value="UniProtKB-KW"/>
</dbReference>
<dbReference type="GeneID" id="62193917"/>
<evidence type="ECO:0000256" key="6">
    <source>
        <dbReference type="ARBA" id="ARBA00022857"/>
    </source>
</evidence>
<dbReference type="InterPro" id="IPR017437">
    <property type="entry name" value="ATP-NAD_kinase_PpnK-typ_C"/>
</dbReference>
<evidence type="ECO:0000313" key="8">
    <source>
        <dbReference type="EMBL" id="QPG73209.1"/>
    </source>
</evidence>
<evidence type="ECO:0000256" key="1">
    <source>
        <dbReference type="ARBA" id="ARBA00010995"/>
    </source>
</evidence>
<dbReference type="AlphaFoldDB" id="A0A875RZY7"/>
<dbReference type="GO" id="GO:0019674">
    <property type="term" value="P:NAD+ metabolic process"/>
    <property type="evidence" value="ECO:0007669"/>
    <property type="project" value="InterPro"/>
</dbReference>
<comment type="similarity">
    <text evidence="1">Belongs to the NAD kinase family.</text>
</comment>
<dbReference type="Proteomes" id="UP000662931">
    <property type="component" value="Chromosome 1"/>
</dbReference>
<evidence type="ECO:0000256" key="4">
    <source>
        <dbReference type="ARBA" id="ARBA00022777"/>
    </source>
</evidence>
<organism evidence="8 9">
    <name type="scientific">Eeniella nana</name>
    <name type="common">Yeast</name>
    <name type="synonym">Brettanomyces nanus</name>
    <dbReference type="NCBI Taxonomy" id="13502"/>
    <lineage>
        <taxon>Eukaryota</taxon>
        <taxon>Fungi</taxon>
        <taxon>Dikarya</taxon>
        <taxon>Ascomycota</taxon>
        <taxon>Saccharomycotina</taxon>
        <taxon>Pichiomycetes</taxon>
        <taxon>Pichiales</taxon>
        <taxon>Pichiaceae</taxon>
        <taxon>Brettanomyces</taxon>
    </lineage>
</organism>
<dbReference type="InterPro" id="IPR002504">
    <property type="entry name" value="NADK"/>
</dbReference>
<keyword evidence="5" id="KW-0067">ATP-binding</keyword>
<evidence type="ECO:0000256" key="7">
    <source>
        <dbReference type="ARBA" id="ARBA00023027"/>
    </source>
</evidence>
<keyword evidence="4" id="KW-0418">Kinase</keyword>
<evidence type="ECO:0000256" key="2">
    <source>
        <dbReference type="ARBA" id="ARBA00022679"/>
    </source>
</evidence>
<proteinExistence type="inferred from homology"/>
<dbReference type="InterPro" id="IPR016064">
    <property type="entry name" value="NAD/diacylglycerol_kinase_sf"/>
</dbReference>
<name>A0A875RZY7_EENNA</name>
<dbReference type="OrthoDB" id="24581at2759"/>
<reference evidence="8" key="1">
    <citation type="submission" date="2020-10" db="EMBL/GenBank/DDBJ databases">
        <authorList>
            <person name="Roach M.J.R."/>
        </authorList>
    </citation>
    <scope>NUCLEOTIDE SEQUENCE</scope>
    <source>
        <strain evidence="8">CBS 1945</strain>
    </source>
</reference>
<dbReference type="PANTHER" id="PTHR20275">
    <property type="entry name" value="NAD KINASE"/>
    <property type="match status" value="1"/>
</dbReference>
<keyword evidence="9" id="KW-1185">Reference proteome</keyword>
<dbReference type="KEGG" id="bnn:FOA43_000516"/>
<keyword evidence="3" id="KW-0547">Nucleotide-binding</keyword>
<dbReference type="Gene3D" id="3.40.50.10330">
    <property type="entry name" value="Probable inorganic polyphosphate/atp-NAD kinase, domain 1"/>
    <property type="match status" value="1"/>
</dbReference>